<name>A0A840NIC8_9PSEU</name>
<dbReference type="PANTHER" id="PTHR45526:SF1">
    <property type="entry name" value="TRANSCRIPTIONAL REGULATORY PROTEIN DCUR-RELATED"/>
    <property type="match status" value="1"/>
</dbReference>
<feature type="domain" description="Response regulatory" evidence="11">
    <location>
        <begin position="3"/>
        <end position="122"/>
    </location>
</feature>
<organism evidence="12 13">
    <name type="scientific">Saccharopolyspora gloriosae</name>
    <dbReference type="NCBI Taxonomy" id="455344"/>
    <lineage>
        <taxon>Bacteria</taxon>
        <taxon>Bacillati</taxon>
        <taxon>Actinomycetota</taxon>
        <taxon>Actinomycetes</taxon>
        <taxon>Pseudonocardiales</taxon>
        <taxon>Pseudonocardiaceae</taxon>
        <taxon>Saccharopolyspora</taxon>
    </lineage>
</organism>
<accession>A0A840NIC8</accession>
<dbReference type="Pfam" id="PF00072">
    <property type="entry name" value="Response_reg"/>
    <property type="match status" value="1"/>
</dbReference>
<dbReference type="InterPro" id="IPR024187">
    <property type="entry name" value="Sig_transdc_resp-reg_cit/mal"/>
</dbReference>
<dbReference type="PANTHER" id="PTHR45526">
    <property type="entry name" value="TRANSCRIPTIONAL REGULATORY PROTEIN DPIA"/>
    <property type="match status" value="1"/>
</dbReference>
<dbReference type="Gene3D" id="3.40.50.2300">
    <property type="match status" value="1"/>
</dbReference>
<dbReference type="PIRSF" id="PIRSF006171">
    <property type="entry name" value="RR_citrat_malat"/>
    <property type="match status" value="1"/>
</dbReference>
<sequence length="230" mass="25085">MIKVLVVDDDFMVAKIHSGYVGRVEGFEVVGVAHSGADALRAVDELRPELVLLDIYLPDMDGLTVLRSMRTGARPSAEPDVLVISAAHDLDTVRGAVRGGAVHYLIKPFSFDALREQLEHFRALHDRLSELPGDSPAAQQDIDRLFGTPARPAATPKGVASETAVVVERVLREAAASGEDLSATECAGLAELSRVSARKYLEHFVDTGRAEVRLRYGGTGRPERRYRWSV</sequence>
<dbReference type="RefSeq" id="WP_184480660.1">
    <property type="nucleotide sequence ID" value="NZ_JACHIV010000001.1"/>
</dbReference>
<evidence type="ECO:0000256" key="3">
    <source>
        <dbReference type="ARBA" id="ARBA00022553"/>
    </source>
</evidence>
<evidence type="ECO:0000256" key="10">
    <source>
        <dbReference type="PROSITE-ProRule" id="PRU00169"/>
    </source>
</evidence>
<dbReference type="GO" id="GO:0003700">
    <property type="term" value="F:DNA-binding transcription factor activity"/>
    <property type="evidence" value="ECO:0007669"/>
    <property type="project" value="InterPro"/>
</dbReference>
<evidence type="ECO:0000256" key="8">
    <source>
        <dbReference type="ARBA" id="ARBA00023163"/>
    </source>
</evidence>
<keyword evidence="6 9" id="KW-0238">DNA-binding</keyword>
<evidence type="ECO:0000256" key="6">
    <source>
        <dbReference type="ARBA" id="ARBA00023125"/>
    </source>
</evidence>
<evidence type="ECO:0000259" key="11">
    <source>
        <dbReference type="PROSITE" id="PS50110"/>
    </source>
</evidence>
<evidence type="ECO:0000313" key="12">
    <source>
        <dbReference type="EMBL" id="MBB5070801.1"/>
    </source>
</evidence>
<comment type="caution">
    <text evidence="12">The sequence shown here is derived from an EMBL/GenBank/DDBJ whole genome shotgun (WGS) entry which is preliminary data.</text>
</comment>
<evidence type="ECO:0000256" key="7">
    <source>
        <dbReference type="ARBA" id="ARBA00023159"/>
    </source>
</evidence>
<dbReference type="InterPro" id="IPR051271">
    <property type="entry name" value="2C-system_Tx_regulators"/>
</dbReference>
<reference evidence="12 13" key="1">
    <citation type="submission" date="2020-08" db="EMBL/GenBank/DDBJ databases">
        <title>Sequencing the genomes of 1000 actinobacteria strains.</title>
        <authorList>
            <person name="Klenk H.-P."/>
        </authorList>
    </citation>
    <scope>NUCLEOTIDE SEQUENCE [LARGE SCALE GENOMIC DNA]</scope>
    <source>
        <strain evidence="12 13">DSM 45582</strain>
    </source>
</reference>
<dbReference type="GO" id="GO:0005737">
    <property type="term" value="C:cytoplasm"/>
    <property type="evidence" value="ECO:0007669"/>
    <property type="project" value="UniProtKB-SubCell"/>
</dbReference>
<dbReference type="InterPro" id="IPR001789">
    <property type="entry name" value="Sig_transdc_resp-reg_receiver"/>
</dbReference>
<keyword evidence="4 9" id="KW-0902">Two-component regulatory system</keyword>
<keyword evidence="13" id="KW-1185">Reference proteome</keyword>
<evidence type="ECO:0000256" key="5">
    <source>
        <dbReference type="ARBA" id="ARBA00023015"/>
    </source>
</evidence>
<evidence type="ECO:0000256" key="4">
    <source>
        <dbReference type="ARBA" id="ARBA00023012"/>
    </source>
</evidence>
<dbReference type="CDD" id="cd19925">
    <property type="entry name" value="REC_citrate_TCS"/>
    <property type="match status" value="1"/>
</dbReference>
<evidence type="ECO:0000256" key="1">
    <source>
        <dbReference type="ARBA" id="ARBA00004496"/>
    </source>
</evidence>
<gene>
    <name evidence="12" type="ORF">BJ969_003889</name>
</gene>
<comment type="subcellular location">
    <subcellularLocation>
        <location evidence="1 9">Cytoplasm</location>
    </subcellularLocation>
</comment>
<dbReference type="SUPFAM" id="SSF52172">
    <property type="entry name" value="CheY-like"/>
    <property type="match status" value="1"/>
</dbReference>
<dbReference type="AlphaFoldDB" id="A0A840NIC8"/>
<dbReference type="GO" id="GO:0000156">
    <property type="term" value="F:phosphorelay response regulator activity"/>
    <property type="evidence" value="ECO:0007669"/>
    <property type="project" value="TreeGrafter"/>
</dbReference>
<dbReference type="SMART" id="SM00448">
    <property type="entry name" value="REC"/>
    <property type="match status" value="1"/>
</dbReference>
<dbReference type="InterPro" id="IPR011006">
    <property type="entry name" value="CheY-like_superfamily"/>
</dbReference>
<protein>
    <recommendedName>
        <fullName evidence="9">Transcriptional regulatory protein</fullName>
    </recommendedName>
</protein>
<keyword evidence="3 10" id="KW-0597">Phosphoprotein</keyword>
<dbReference type="PROSITE" id="PS50110">
    <property type="entry name" value="RESPONSE_REGULATORY"/>
    <property type="match status" value="1"/>
</dbReference>
<feature type="modified residue" description="4-aspartylphosphate" evidence="10">
    <location>
        <position position="54"/>
    </location>
</feature>
<dbReference type="EMBL" id="JACHIV010000001">
    <property type="protein sequence ID" value="MBB5070801.1"/>
    <property type="molecule type" value="Genomic_DNA"/>
</dbReference>
<keyword evidence="5 9" id="KW-0805">Transcription regulation</keyword>
<evidence type="ECO:0000256" key="9">
    <source>
        <dbReference type="PIRNR" id="PIRNR006171"/>
    </source>
</evidence>
<evidence type="ECO:0000313" key="13">
    <source>
        <dbReference type="Proteomes" id="UP000580474"/>
    </source>
</evidence>
<dbReference type="Proteomes" id="UP000580474">
    <property type="component" value="Unassembled WGS sequence"/>
</dbReference>
<proteinExistence type="predicted"/>
<evidence type="ECO:0000256" key="2">
    <source>
        <dbReference type="ARBA" id="ARBA00022490"/>
    </source>
</evidence>
<dbReference type="GO" id="GO:0003677">
    <property type="term" value="F:DNA binding"/>
    <property type="evidence" value="ECO:0007669"/>
    <property type="project" value="UniProtKB-KW"/>
</dbReference>
<keyword evidence="7 9" id="KW-0010">Activator</keyword>
<keyword evidence="8 9" id="KW-0804">Transcription</keyword>
<keyword evidence="2 9" id="KW-0963">Cytoplasm</keyword>